<comment type="catalytic activity">
    <reaction evidence="9">
        <text>L-seryl-[protein] + UDP-N-acetyl-alpha-D-glucosamine = 3-O-(N-acetyl-beta-D-glucosaminyl)-L-seryl-[protein] + UDP + H(+)</text>
        <dbReference type="Rhea" id="RHEA:48904"/>
        <dbReference type="Rhea" id="RHEA-COMP:9863"/>
        <dbReference type="Rhea" id="RHEA-COMP:12251"/>
        <dbReference type="ChEBI" id="CHEBI:15378"/>
        <dbReference type="ChEBI" id="CHEBI:29999"/>
        <dbReference type="ChEBI" id="CHEBI:57705"/>
        <dbReference type="ChEBI" id="CHEBI:58223"/>
        <dbReference type="ChEBI" id="CHEBI:90838"/>
        <dbReference type="EC" id="2.4.1.255"/>
    </reaction>
</comment>
<evidence type="ECO:0000256" key="11">
    <source>
        <dbReference type="SAM" id="SignalP"/>
    </source>
</evidence>
<comment type="catalytic activity">
    <reaction evidence="10">
        <text>L-threonyl-[protein] + UDP-N-acetyl-alpha-D-glucosamine = 3-O-(N-acetyl-beta-D-glucosaminyl)-L-threonyl-[protein] + UDP + H(+)</text>
        <dbReference type="Rhea" id="RHEA:48908"/>
        <dbReference type="Rhea" id="RHEA-COMP:11060"/>
        <dbReference type="Rhea" id="RHEA-COMP:12252"/>
        <dbReference type="ChEBI" id="CHEBI:15378"/>
        <dbReference type="ChEBI" id="CHEBI:30013"/>
        <dbReference type="ChEBI" id="CHEBI:57705"/>
        <dbReference type="ChEBI" id="CHEBI:58223"/>
        <dbReference type="ChEBI" id="CHEBI:90840"/>
        <dbReference type="EC" id="2.4.1.255"/>
    </reaction>
</comment>
<name>A0A9W9FSY8_9EURO</name>
<evidence type="ECO:0000256" key="6">
    <source>
        <dbReference type="ARBA" id="ARBA00023180"/>
    </source>
</evidence>
<dbReference type="AlphaFoldDB" id="A0A9W9FSY8"/>
<evidence type="ECO:0000259" key="12">
    <source>
        <dbReference type="Pfam" id="PF04577"/>
    </source>
</evidence>
<reference evidence="13" key="2">
    <citation type="journal article" date="2023" name="IMA Fungus">
        <title>Comparative genomic study of the Penicillium genus elucidates a diverse pangenome and 15 lateral gene transfer events.</title>
        <authorList>
            <person name="Petersen C."/>
            <person name="Sorensen T."/>
            <person name="Nielsen M.R."/>
            <person name="Sondergaard T.E."/>
            <person name="Sorensen J.L."/>
            <person name="Fitzpatrick D.A."/>
            <person name="Frisvad J.C."/>
            <person name="Nielsen K.L."/>
        </authorList>
    </citation>
    <scope>NUCLEOTIDE SEQUENCE</scope>
    <source>
        <strain evidence="13">IBT 34128</strain>
    </source>
</reference>
<gene>
    <name evidence="13" type="ORF">NUU61_002654</name>
</gene>
<keyword evidence="2" id="KW-0328">Glycosyltransferase</keyword>
<comment type="caution">
    <text evidence="13">The sequence shown here is derived from an EMBL/GenBank/DDBJ whole genome shotgun (WGS) entry which is preliminary data.</text>
</comment>
<protein>
    <recommendedName>
        <fullName evidence="7">EGF domain-specific O-linked N-acetylglucosamine transferase</fullName>
        <ecNumber evidence="1">2.4.1.255</ecNumber>
    </recommendedName>
    <alternativeName>
        <fullName evidence="8">Extracellular O-linked N-acetylglucosamine transferase</fullName>
    </alternativeName>
</protein>
<organism evidence="13 14">
    <name type="scientific">Penicillium alfredii</name>
    <dbReference type="NCBI Taxonomy" id="1506179"/>
    <lineage>
        <taxon>Eukaryota</taxon>
        <taxon>Fungi</taxon>
        <taxon>Dikarya</taxon>
        <taxon>Ascomycota</taxon>
        <taxon>Pezizomycotina</taxon>
        <taxon>Eurotiomycetes</taxon>
        <taxon>Eurotiomycetidae</taxon>
        <taxon>Eurotiales</taxon>
        <taxon>Aspergillaceae</taxon>
        <taxon>Penicillium</taxon>
    </lineage>
</organism>
<evidence type="ECO:0000256" key="4">
    <source>
        <dbReference type="ARBA" id="ARBA00022729"/>
    </source>
</evidence>
<keyword evidence="5" id="KW-0256">Endoplasmic reticulum</keyword>
<dbReference type="PANTHER" id="PTHR20961">
    <property type="entry name" value="GLYCOSYLTRANSFERASE"/>
    <property type="match status" value="1"/>
</dbReference>
<reference evidence="13" key="1">
    <citation type="submission" date="2022-11" db="EMBL/GenBank/DDBJ databases">
        <authorList>
            <person name="Petersen C."/>
        </authorList>
    </citation>
    <scope>NUCLEOTIDE SEQUENCE</scope>
    <source>
        <strain evidence="13">IBT 34128</strain>
    </source>
</reference>
<evidence type="ECO:0000256" key="9">
    <source>
        <dbReference type="ARBA" id="ARBA00048317"/>
    </source>
</evidence>
<evidence type="ECO:0000256" key="2">
    <source>
        <dbReference type="ARBA" id="ARBA00022676"/>
    </source>
</evidence>
<evidence type="ECO:0000256" key="10">
    <source>
        <dbReference type="ARBA" id="ARBA00049432"/>
    </source>
</evidence>
<feature type="domain" description="Glycosyltransferase 61 catalytic" evidence="12">
    <location>
        <begin position="362"/>
        <end position="444"/>
    </location>
</feature>
<dbReference type="OrthoDB" id="529273at2759"/>
<dbReference type="Proteomes" id="UP001141434">
    <property type="component" value="Unassembled WGS sequence"/>
</dbReference>
<dbReference type="GO" id="GO:0005788">
    <property type="term" value="C:endoplasmic reticulum lumen"/>
    <property type="evidence" value="ECO:0007669"/>
    <property type="project" value="TreeGrafter"/>
</dbReference>
<dbReference type="EMBL" id="JAPMSZ010000004">
    <property type="protein sequence ID" value="KAJ5105307.1"/>
    <property type="molecule type" value="Genomic_DNA"/>
</dbReference>
<proteinExistence type="predicted"/>
<dbReference type="GeneID" id="81392404"/>
<keyword evidence="14" id="KW-1185">Reference proteome</keyword>
<dbReference type="EC" id="2.4.1.255" evidence="1"/>
<dbReference type="InterPro" id="IPR007657">
    <property type="entry name" value="Glycosyltransferase_61"/>
</dbReference>
<dbReference type="Pfam" id="PF04577">
    <property type="entry name" value="Glyco_transf_61"/>
    <property type="match status" value="1"/>
</dbReference>
<keyword evidence="6" id="KW-0325">Glycoprotein</keyword>
<evidence type="ECO:0000313" key="14">
    <source>
        <dbReference type="Proteomes" id="UP001141434"/>
    </source>
</evidence>
<keyword evidence="3" id="KW-0808">Transferase</keyword>
<feature type="chain" id="PRO_5040938190" description="EGF domain-specific O-linked N-acetylglucosamine transferase" evidence="11">
    <location>
        <begin position="31"/>
        <end position="520"/>
    </location>
</feature>
<dbReference type="RefSeq" id="XP_056514303.1">
    <property type="nucleotide sequence ID" value="XM_056653236.1"/>
</dbReference>
<dbReference type="GO" id="GO:0097363">
    <property type="term" value="F:protein O-acetylglucosaminyltransferase activity"/>
    <property type="evidence" value="ECO:0007669"/>
    <property type="project" value="UniProtKB-EC"/>
</dbReference>
<feature type="signal peptide" evidence="11">
    <location>
        <begin position="1"/>
        <end position="30"/>
    </location>
</feature>
<accession>A0A9W9FSY8</accession>
<dbReference type="InterPro" id="IPR049625">
    <property type="entry name" value="Glyco_transf_61_cat"/>
</dbReference>
<sequence length="520" mass="57639">MWSCASWRLRATLIGMIFLVIFWLLSPTSPQNAGSPDLSPDLSTFDSKVQFDLKSQDSVFEHLPDLPAPQEPLDPPDRHTIVPTAVAQPLVASHPPLPQEYTTVAKQVRFCADRFSVRYLENLRDSATEYCTPNSSSPLTCFHSQTAGERVDTMCIGQNAMFSPTKTLFRMDCKLGDLAHPETPVAPPPFGSFHNYWYDTGPEEVLYRYVYVAADPGNSVPSQTPNYTILVKREGVDNLWHCLMEVFSVALTMGVLKMSSRPGDSRPFFTSADKGNTQAILLDDHADGPYIDLWSIFGDKPTVRMHDLPPNTTFENIIVPLAGASNPLWQGDWESLPCEGSALLNAFSHQVIGVYGLGETQPRPGLEINITFIDRAGSRKLLRQTQYLQELQQAYPQAAIKSFDLAALSLKKQLEIIQHTDVLVGVHGAGLTHGIFLPPLSTMVEILPFGVNHKGFRNVASLMGHSYFPIHGAEPSEATVDATSDWHNQDVFLAQDKFMNLMGMVMKSIEIKRKGSSAVF</sequence>
<evidence type="ECO:0000256" key="3">
    <source>
        <dbReference type="ARBA" id="ARBA00022679"/>
    </source>
</evidence>
<evidence type="ECO:0000256" key="1">
    <source>
        <dbReference type="ARBA" id="ARBA00011970"/>
    </source>
</evidence>
<keyword evidence="4 11" id="KW-0732">Signal</keyword>
<evidence type="ECO:0000256" key="8">
    <source>
        <dbReference type="ARBA" id="ARBA00042574"/>
    </source>
</evidence>
<evidence type="ECO:0000313" key="13">
    <source>
        <dbReference type="EMBL" id="KAJ5105307.1"/>
    </source>
</evidence>
<dbReference type="PANTHER" id="PTHR20961:SF148">
    <property type="entry name" value="EGF DOMAIN-SPECIFIC O-LINKED N-ACETYLGLUCOSAMINE TRANSFERASE"/>
    <property type="match status" value="1"/>
</dbReference>
<evidence type="ECO:0000256" key="5">
    <source>
        <dbReference type="ARBA" id="ARBA00022824"/>
    </source>
</evidence>
<evidence type="ECO:0000256" key="7">
    <source>
        <dbReference type="ARBA" id="ARBA00040944"/>
    </source>
</evidence>